<protein>
    <recommendedName>
        <fullName evidence="5">Xylanolytic transcriptional activator regulatory domain-containing protein</fullName>
    </recommendedName>
</protein>
<dbReference type="OrthoDB" id="3989227at2759"/>
<evidence type="ECO:0000256" key="2">
    <source>
        <dbReference type="ARBA" id="ARBA00023015"/>
    </source>
</evidence>
<evidence type="ECO:0000256" key="1">
    <source>
        <dbReference type="ARBA" id="ARBA00004123"/>
    </source>
</evidence>
<dbReference type="GO" id="GO:0008270">
    <property type="term" value="F:zinc ion binding"/>
    <property type="evidence" value="ECO:0007669"/>
    <property type="project" value="InterPro"/>
</dbReference>
<gene>
    <name evidence="6" type="ORF">UA08_05720</name>
</gene>
<dbReference type="SMART" id="SM00906">
    <property type="entry name" value="Fungal_trans"/>
    <property type="match status" value="1"/>
</dbReference>
<evidence type="ECO:0000256" key="4">
    <source>
        <dbReference type="ARBA" id="ARBA00023242"/>
    </source>
</evidence>
<dbReference type="EMBL" id="LFMY01000008">
    <property type="protein sequence ID" value="OKL59148.1"/>
    <property type="molecule type" value="Genomic_DNA"/>
</dbReference>
<dbReference type="CDD" id="cd00067">
    <property type="entry name" value="GAL4"/>
    <property type="match status" value="1"/>
</dbReference>
<dbReference type="PANTHER" id="PTHR31001:SF40">
    <property type="entry name" value="ZN(II)2CYS6 TRANSCRIPTION FACTOR (EUROFUNG)"/>
    <property type="match status" value="1"/>
</dbReference>
<dbReference type="InterPro" id="IPR007219">
    <property type="entry name" value="XnlR_reg_dom"/>
</dbReference>
<feature type="domain" description="Xylanolytic transcriptional activator regulatory" evidence="5">
    <location>
        <begin position="265"/>
        <end position="336"/>
    </location>
</feature>
<dbReference type="GO" id="GO:0000981">
    <property type="term" value="F:DNA-binding transcription factor activity, RNA polymerase II-specific"/>
    <property type="evidence" value="ECO:0007669"/>
    <property type="project" value="InterPro"/>
</dbReference>
<dbReference type="PANTHER" id="PTHR31001">
    <property type="entry name" value="UNCHARACTERIZED TRANSCRIPTIONAL REGULATORY PROTEIN"/>
    <property type="match status" value="1"/>
</dbReference>
<dbReference type="GO" id="GO:0006351">
    <property type="term" value="P:DNA-templated transcription"/>
    <property type="evidence" value="ECO:0007669"/>
    <property type="project" value="InterPro"/>
</dbReference>
<keyword evidence="4" id="KW-0539">Nucleus</keyword>
<comment type="caution">
    <text evidence="6">The sequence shown here is derived from an EMBL/GenBank/DDBJ whole genome shotgun (WGS) entry which is preliminary data.</text>
</comment>
<keyword evidence="2" id="KW-0805">Transcription regulation</keyword>
<evidence type="ECO:0000259" key="5">
    <source>
        <dbReference type="SMART" id="SM00906"/>
    </source>
</evidence>
<organism evidence="6 7">
    <name type="scientific">Talaromyces atroroseus</name>
    <dbReference type="NCBI Taxonomy" id="1441469"/>
    <lineage>
        <taxon>Eukaryota</taxon>
        <taxon>Fungi</taxon>
        <taxon>Dikarya</taxon>
        <taxon>Ascomycota</taxon>
        <taxon>Pezizomycotina</taxon>
        <taxon>Eurotiomycetes</taxon>
        <taxon>Eurotiomycetidae</taxon>
        <taxon>Eurotiales</taxon>
        <taxon>Trichocomaceae</taxon>
        <taxon>Talaromyces</taxon>
        <taxon>Talaromyces sect. Trachyspermi</taxon>
    </lineage>
</organism>
<sequence>MSKNLLGPEARRRRQVRCDWSRLVCMRCLRGGRSCEYTNVVVPTIEFIPYRGQQDIICLTSSSETWKSVIEQQATSETQQRAQDIPFRTLSEGEGGRQRAGESYTTQPAIPAEILAPKSISDYPFVPISSLGDAVVSSVWTKLPSRDGCKSVFESFVLTIHPIIPVCHIPTLRKVYSKFWDDLSPNTSAELLLLVLAILYTNVANSSDSEASIQSSAIHELYDELAHALDLSSYYVTQSPSSIMLLQGFLIMNTFRAGHLAPFTAFGFLPITIRFAQSLRLHVDQNTESDVDRDVQRRLWWHLVFLDVESTIASGLPAIISSVSFTTKIPSITWDDAAVGSEANNLSPMMIAMQGHWEWACRMQIWYERKPEQHEITYFGRVMENLLKMLGESGEDEWARVYLQMLIDRAYCMLGLRFWQLDLFKGMDCHSEIVRTSRSFLERFLRLATLPQSLRRDWFVPGLIQPIHALIVLLVHLDGCTCPDEEAILSKDLIDQVISLRQGRIVNRGHSINLPTPRFKNLRQHNSRYLTLISLKTRVWHKLGWLAPYASNPQDEPDGGLGINQPYGATLNPDIDVGFGSEYPTENSISALWDDFVAGASLDANTTDWDEWNHLSAGVFME</sequence>
<dbReference type="InterPro" id="IPR050613">
    <property type="entry name" value="Sec_Metabolite_Reg"/>
</dbReference>
<evidence type="ECO:0000313" key="7">
    <source>
        <dbReference type="Proteomes" id="UP000214365"/>
    </source>
</evidence>
<dbReference type="GO" id="GO:0005634">
    <property type="term" value="C:nucleus"/>
    <property type="evidence" value="ECO:0007669"/>
    <property type="project" value="UniProtKB-SubCell"/>
</dbReference>
<evidence type="ECO:0000313" key="6">
    <source>
        <dbReference type="EMBL" id="OKL59148.1"/>
    </source>
</evidence>
<dbReference type="Proteomes" id="UP000214365">
    <property type="component" value="Unassembled WGS sequence"/>
</dbReference>
<dbReference type="RefSeq" id="XP_020119269.1">
    <property type="nucleotide sequence ID" value="XM_020268021.1"/>
</dbReference>
<dbReference type="CDD" id="cd12148">
    <property type="entry name" value="fungal_TF_MHR"/>
    <property type="match status" value="1"/>
</dbReference>
<accession>A0A225APD2</accession>
<dbReference type="InterPro" id="IPR001138">
    <property type="entry name" value="Zn2Cys6_DnaBD"/>
</dbReference>
<comment type="subcellular location">
    <subcellularLocation>
        <location evidence="1">Nucleus</location>
    </subcellularLocation>
</comment>
<proteinExistence type="predicted"/>
<dbReference type="GO" id="GO:0003677">
    <property type="term" value="F:DNA binding"/>
    <property type="evidence" value="ECO:0007669"/>
    <property type="project" value="InterPro"/>
</dbReference>
<dbReference type="GeneID" id="31005476"/>
<reference evidence="6 7" key="1">
    <citation type="submission" date="2015-06" db="EMBL/GenBank/DDBJ databases">
        <title>Talaromyces atroroseus IBT 11181 draft genome.</title>
        <authorList>
            <person name="Rasmussen K.B."/>
            <person name="Rasmussen S."/>
            <person name="Petersen B."/>
            <person name="Sicheritz-Ponten T."/>
            <person name="Mortensen U.H."/>
            <person name="Thrane U."/>
        </authorList>
    </citation>
    <scope>NUCLEOTIDE SEQUENCE [LARGE SCALE GENOMIC DNA]</scope>
    <source>
        <strain evidence="6 7">IBT 11181</strain>
    </source>
</reference>
<keyword evidence="3" id="KW-0804">Transcription</keyword>
<dbReference type="STRING" id="1441469.A0A225APD2"/>
<keyword evidence="7" id="KW-1185">Reference proteome</keyword>
<name>A0A225APD2_TALAT</name>
<dbReference type="AlphaFoldDB" id="A0A225APD2"/>
<evidence type="ECO:0000256" key="3">
    <source>
        <dbReference type="ARBA" id="ARBA00023163"/>
    </source>
</evidence>
<dbReference type="Pfam" id="PF04082">
    <property type="entry name" value="Fungal_trans"/>
    <property type="match status" value="1"/>
</dbReference>